<gene>
    <name evidence="2" type="ORF">LACBIDRAFT_332863</name>
</gene>
<feature type="region of interest" description="Disordered" evidence="1">
    <location>
        <begin position="125"/>
        <end position="146"/>
    </location>
</feature>
<dbReference type="HOGENOM" id="CLU_1195048_0_0_1"/>
<evidence type="ECO:0000313" key="3">
    <source>
        <dbReference type="Proteomes" id="UP000001194"/>
    </source>
</evidence>
<keyword evidence="3" id="KW-1185">Reference proteome</keyword>
<feature type="compositionally biased region" description="Basic and acidic residues" evidence="1">
    <location>
        <begin position="76"/>
        <end position="92"/>
    </location>
</feature>
<protein>
    <submittedName>
        <fullName evidence="2">Predicted protein</fullName>
    </submittedName>
</protein>
<reference evidence="2 3" key="1">
    <citation type="journal article" date="2008" name="Nature">
        <title>The genome of Laccaria bicolor provides insights into mycorrhizal symbiosis.</title>
        <authorList>
            <person name="Martin F."/>
            <person name="Aerts A."/>
            <person name="Ahren D."/>
            <person name="Brun A."/>
            <person name="Danchin E.G.J."/>
            <person name="Duchaussoy F."/>
            <person name="Gibon J."/>
            <person name="Kohler A."/>
            <person name="Lindquist E."/>
            <person name="Pereda V."/>
            <person name="Salamov A."/>
            <person name="Shapiro H.J."/>
            <person name="Wuyts J."/>
            <person name="Blaudez D."/>
            <person name="Buee M."/>
            <person name="Brokstein P."/>
            <person name="Canbaeck B."/>
            <person name="Cohen D."/>
            <person name="Courty P.E."/>
            <person name="Coutinho P.M."/>
            <person name="Delaruelle C."/>
            <person name="Detter J.C."/>
            <person name="Deveau A."/>
            <person name="DiFazio S."/>
            <person name="Duplessis S."/>
            <person name="Fraissinet-Tachet L."/>
            <person name="Lucic E."/>
            <person name="Frey-Klett P."/>
            <person name="Fourrey C."/>
            <person name="Feussner I."/>
            <person name="Gay G."/>
            <person name="Grimwood J."/>
            <person name="Hoegger P.J."/>
            <person name="Jain P."/>
            <person name="Kilaru S."/>
            <person name="Labbe J."/>
            <person name="Lin Y.C."/>
            <person name="Legue V."/>
            <person name="Le Tacon F."/>
            <person name="Marmeisse R."/>
            <person name="Melayah D."/>
            <person name="Montanini B."/>
            <person name="Muratet M."/>
            <person name="Nehls U."/>
            <person name="Niculita-Hirzel H."/>
            <person name="Oudot-Le Secq M.P."/>
            <person name="Peter M."/>
            <person name="Quesneville H."/>
            <person name="Rajashekar B."/>
            <person name="Reich M."/>
            <person name="Rouhier N."/>
            <person name="Schmutz J."/>
            <person name="Yin T."/>
            <person name="Chalot M."/>
            <person name="Henrissat B."/>
            <person name="Kuees U."/>
            <person name="Lucas S."/>
            <person name="Van de Peer Y."/>
            <person name="Podila G.K."/>
            <person name="Polle A."/>
            <person name="Pukkila P.J."/>
            <person name="Richardson P.M."/>
            <person name="Rouze P."/>
            <person name="Sanders I.R."/>
            <person name="Stajich J.E."/>
            <person name="Tunlid A."/>
            <person name="Tuskan G."/>
            <person name="Grigoriev I.V."/>
        </authorList>
    </citation>
    <scope>NUCLEOTIDE SEQUENCE [LARGE SCALE GENOMIC DNA]</scope>
    <source>
        <strain evidence="3">S238N-H82 / ATCC MYA-4686</strain>
    </source>
</reference>
<dbReference type="GeneID" id="6083099"/>
<feature type="compositionally biased region" description="Basic and acidic residues" evidence="1">
    <location>
        <begin position="8"/>
        <end position="18"/>
    </location>
</feature>
<feature type="region of interest" description="Disordered" evidence="1">
    <location>
        <begin position="63"/>
        <end position="108"/>
    </location>
</feature>
<accession>B0DU39</accession>
<feature type="compositionally biased region" description="Low complexity" evidence="1">
    <location>
        <begin position="66"/>
        <end position="75"/>
    </location>
</feature>
<dbReference type="KEGG" id="lbc:LACBIDRAFT_332863"/>
<feature type="compositionally biased region" description="Low complexity" evidence="1">
    <location>
        <begin position="132"/>
        <end position="146"/>
    </location>
</feature>
<dbReference type="EMBL" id="DS547135">
    <property type="protein sequence ID" value="EDR01881.1"/>
    <property type="molecule type" value="Genomic_DNA"/>
</dbReference>
<feature type="compositionally biased region" description="Polar residues" evidence="1">
    <location>
        <begin position="19"/>
        <end position="40"/>
    </location>
</feature>
<organism evidence="3">
    <name type="scientific">Laccaria bicolor (strain S238N-H82 / ATCC MYA-4686)</name>
    <name type="common">Bicoloured deceiver</name>
    <name type="synonym">Laccaria laccata var. bicolor</name>
    <dbReference type="NCBI Taxonomy" id="486041"/>
    <lineage>
        <taxon>Eukaryota</taxon>
        <taxon>Fungi</taxon>
        <taxon>Dikarya</taxon>
        <taxon>Basidiomycota</taxon>
        <taxon>Agaricomycotina</taxon>
        <taxon>Agaricomycetes</taxon>
        <taxon>Agaricomycetidae</taxon>
        <taxon>Agaricales</taxon>
        <taxon>Agaricineae</taxon>
        <taxon>Hydnangiaceae</taxon>
        <taxon>Laccaria</taxon>
    </lineage>
</organism>
<dbReference type="AlphaFoldDB" id="B0DU39"/>
<name>B0DU39_LACBS</name>
<dbReference type="Proteomes" id="UP000001194">
    <property type="component" value="Unassembled WGS sequence"/>
</dbReference>
<sequence length="232" mass="25396">MTATAHHHPPDALPESHHQPASTSKTSPVATITTSNNHHIQQLRRRASIILVIKETDPRCRHASLTTTTTDGHATTTDEHEATTTTTDDHGHGHGPRRTATDANLPPTATTVHCNVNGLPQREDKMTDNGAHDQTTTTTLDQHNTTTLPRPERVTATQHVPRRCKDERIPCVRHDSIPSPTSVVFFKTPPIVALDLEKEVIIKGRFIYICVPTASYAPMSSKKGLSHPAISV</sequence>
<dbReference type="RefSeq" id="XP_001887491.1">
    <property type="nucleotide sequence ID" value="XM_001887456.1"/>
</dbReference>
<proteinExistence type="predicted"/>
<feature type="region of interest" description="Disordered" evidence="1">
    <location>
        <begin position="1"/>
        <end position="40"/>
    </location>
</feature>
<evidence type="ECO:0000256" key="1">
    <source>
        <dbReference type="SAM" id="MobiDB-lite"/>
    </source>
</evidence>
<evidence type="ECO:0000313" key="2">
    <source>
        <dbReference type="EMBL" id="EDR01881.1"/>
    </source>
</evidence>
<dbReference type="InParanoid" id="B0DU39"/>